<evidence type="ECO:0000313" key="2">
    <source>
        <dbReference type="EMBL" id="MFD2531593.1"/>
    </source>
</evidence>
<feature type="region of interest" description="Disordered" evidence="1">
    <location>
        <begin position="1"/>
        <end position="39"/>
    </location>
</feature>
<protein>
    <submittedName>
        <fullName evidence="2">DUF2188 domain-containing protein</fullName>
    </submittedName>
</protein>
<reference evidence="3" key="1">
    <citation type="journal article" date="2019" name="Int. J. Syst. Evol. Microbiol.">
        <title>The Global Catalogue of Microorganisms (GCM) 10K type strain sequencing project: providing services to taxonomists for standard genome sequencing and annotation.</title>
        <authorList>
            <consortium name="The Broad Institute Genomics Platform"/>
            <consortium name="The Broad Institute Genome Sequencing Center for Infectious Disease"/>
            <person name="Wu L."/>
            <person name="Ma J."/>
        </authorList>
    </citation>
    <scope>NUCLEOTIDE SEQUENCE [LARGE SCALE GENOMIC DNA]</scope>
    <source>
        <strain evidence="3">KCTC 52042</strain>
    </source>
</reference>
<dbReference type="Pfam" id="PF09954">
    <property type="entry name" value="DUF2188"/>
    <property type="match status" value="1"/>
</dbReference>
<dbReference type="EMBL" id="JBHULI010000005">
    <property type="protein sequence ID" value="MFD2531593.1"/>
    <property type="molecule type" value="Genomic_DNA"/>
</dbReference>
<evidence type="ECO:0000313" key="3">
    <source>
        <dbReference type="Proteomes" id="UP001597460"/>
    </source>
</evidence>
<dbReference type="InterPro" id="IPR018691">
    <property type="entry name" value="DUF2188"/>
</dbReference>
<keyword evidence="3" id="KW-1185">Reference proteome</keyword>
<feature type="compositionally biased region" description="Basic and acidic residues" evidence="1">
    <location>
        <begin position="1"/>
        <end position="24"/>
    </location>
</feature>
<gene>
    <name evidence="2" type="ORF">ACFSVN_03950</name>
</gene>
<dbReference type="RefSeq" id="WP_390298932.1">
    <property type="nucleotide sequence ID" value="NZ_JBHULI010000005.1"/>
</dbReference>
<proteinExistence type="predicted"/>
<comment type="caution">
    <text evidence="2">The sequence shown here is derived from an EMBL/GenBank/DDBJ whole genome shotgun (WGS) entry which is preliminary data.</text>
</comment>
<evidence type="ECO:0000256" key="1">
    <source>
        <dbReference type="SAM" id="MobiDB-lite"/>
    </source>
</evidence>
<name>A0ABW5JGM5_9BACT</name>
<accession>A0ABW5JGM5</accession>
<feature type="region of interest" description="Disordered" evidence="1">
    <location>
        <begin position="55"/>
        <end position="78"/>
    </location>
</feature>
<organism evidence="2 3">
    <name type="scientific">Gracilimonas halophila</name>
    <dbReference type="NCBI Taxonomy" id="1834464"/>
    <lineage>
        <taxon>Bacteria</taxon>
        <taxon>Pseudomonadati</taxon>
        <taxon>Balneolota</taxon>
        <taxon>Balneolia</taxon>
        <taxon>Balneolales</taxon>
        <taxon>Balneolaceae</taxon>
        <taxon>Gracilimonas</taxon>
    </lineage>
</organism>
<sequence>MSKPQDRTVYKRDDGKWVNKRNDASKGSIHNTQSDAAAQARKNLKNQGGGELIIKGLNGKIRDKDTISPGNEPRSIKG</sequence>
<dbReference type="Proteomes" id="UP001597460">
    <property type="component" value="Unassembled WGS sequence"/>
</dbReference>